<dbReference type="AlphaFoldDB" id="A0A6U7VXT1"/>
<dbReference type="EMBL" id="HBGA01036053">
    <property type="protein sequence ID" value="CAD9002077.1"/>
    <property type="molecule type" value="Transcribed_RNA"/>
</dbReference>
<gene>
    <name evidence="2" type="ORF">EGYM00392_LOCUS13159</name>
    <name evidence="3" type="ORF">EGYM00392_LOCUS13160</name>
</gene>
<organism evidence="2">
    <name type="scientific">Eutreptiella gymnastica</name>
    <dbReference type="NCBI Taxonomy" id="73025"/>
    <lineage>
        <taxon>Eukaryota</taxon>
        <taxon>Discoba</taxon>
        <taxon>Euglenozoa</taxon>
        <taxon>Euglenida</taxon>
        <taxon>Spirocuta</taxon>
        <taxon>Euglenophyceae</taxon>
        <taxon>Eutreptiales</taxon>
        <taxon>Eutreptiaceae</taxon>
        <taxon>Eutreptiella</taxon>
    </lineage>
</organism>
<reference evidence="2" key="1">
    <citation type="submission" date="2021-01" db="EMBL/GenBank/DDBJ databases">
        <authorList>
            <person name="Corre E."/>
            <person name="Pelletier E."/>
            <person name="Niang G."/>
            <person name="Scheremetjew M."/>
            <person name="Finn R."/>
            <person name="Kale V."/>
            <person name="Holt S."/>
            <person name="Cochrane G."/>
            <person name="Meng A."/>
            <person name="Brown T."/>
            <person name="Cohen L."/>
        </authorList>
    </citation>
    <scope>NUCLEOTIDE SEQUENCE</scope>
    <source>
        <strain evidence="2">NIES-381</strain>
    </source>
</reference>
<evidence type="ECO:0000313" key="2">
    <source>
        <dbReference type="EMBL" id="CAD9002076.1"/>
    </source>
</evidence>
<feature type="compositionally biased region" description="Basic and acidic residues" evidence="1">
    <location>
        <begin position="118"/>
        <end position="131"/>
    </location>
</feature>
<feature type="compositionally biased region" description="Basic residues" evidence="1">
    <location>
        <begin position="107"/>
        <end position="117"/>
    </location>
</feature>
<evidence type="ECO:0000256" key="1">
    <source>
        <dbReference type="SAM" id="MobiDB-lite"/>
    </source>
</evidence>
<dbReference type="EMBL" id="HBGA01036052">
    <property type="protein sequence ID" value="CAD9002076.1"/>
    <property type="molecule type" value="Transcribed_RNA"/>
</dbReference>
<evidence type="ECO:0000313" key="3">
    <source>
        <dbReference type="EMBL" id="CAD9002077.1"/>
    </source>
</evidence>
<feature type="region of interest" description="Disordered" evidence="1">
    <location>
        <begin position="103"/>
        <end position="137"/>
    </location>
</feature>
<sequence>MPHGCIPKVAQEELNGPHVQDLSTQFAVSFSVCFAHSMHQLHASWQAAMRPQTSNAVVEVDWDSDSECSEFNDTSSISSFEVLDDVAVNQLCVDNITDNIKQPYSKAGKKKSRKSKPKREATSNKTTKDLTADTLPEGVWFTQTSKRGVRLATTEDIGPNRRT</sequence>
<proteinExistence type="predicted"/>
<protein>
    <submittedName>
        <fullName evidence="2">Uncharacterized protein</fullName>
    </submittedName>
</protein>
<accession>A0A6U7VXT1</accession>
<name>A0A6U7VXT1_9EUGL</name>